<feature type="disulfide bond" evidence="1">
    <location>
        <begin position="75"/>
        <end position="83"/>
    </location>
</feature>
<evidence type="ECO:0000313" key="4">
    <source>
        <dbReference type="Proteomes" id="UP000305948"/>
    </source>
</evidence>
<dbReference type="PROSITE" id="PS51367">
    <property type="entry name" value="THAUMATIN_2"/>
    <property type="match status" value="1"/>
</dbReference>
<organism evidence="3 4">
    <name type="scientific">Heliocybe sulcata</name>
    <dbReference type="NCBI Taxonomy" id="5364"/>
    <lineage>
        <taxon>Eukaryota</taxon>
        <taxon>Fungi</taxon>
        <taxon>Dikarya</taxon>
        <taxon>Basidiomycota</taxon>
        <taxon>Agaricomycotina</taxon>
        <taxon>Agaricomycetes</taxon>
        <taxon>Gloeophyllales</taxon>
        <taxon>Gloeophyllaceae</taxon>
        <taxon>Heliocybe</taxon>
    </lineage>
</organism>
<name>A0A5C3MSN9_9AGAM</name>
<keyword evidence="1" id="KW-1015">Disulfide bond</keyword>
<keyword evidence="2" id="KW-0732">Signal</keyword>
<dbReference type="InterPro" id="IPR037176">
    <property type="entry name" value="Osmotin/thaumatin-like_sf"/>
</dbReference>
<dbReference type="Proteomes" id="UP000305948">
    <property type="component" value="Unassembled WGS sequence"/>
</dbReference>
<dbReference type="SUPFAM" id="SSF49870">
    <property type="entry name" value="Osmotin, thaumatin-like protein"/>
    <property type="match status" value="1"/>
</dbReference>
<evidence type="ECO:0000256" key="1">
    <source>
        <dbReference type="PIRSR" id="PIRSR002703-1"/>
    </source>
</evidence>
<evidence type="ECO:0000256" key="2">
    <source>
        <dbReference type="SAM" id="SignalP"/>
    </source>
</evidence>
<accession>A0A5C3MSN9</accession>
<proteinExistence type="predicted"/>
<feature type="signal peptide" evidence="2">
    <location>
        <begin position="1"/>
        <end position="22"/>
    </location>
</feature>
<dbReference type="OrthoDB" id="430315at2759"/>
<keyword evidence="4" id="KW-1185">Reference proteome</keyword>
<dbReference type="InterPro" id="IPR001938">
    <property type="entry name" value="Thaumatin"/>
</dbReference>
<dbReference type="AlphaFoldDB" id="A0A5C3MSN9"/>
<feature type="disulfide bond" evidence="1">
    <location>
        <begin position="132"/>
        <end position="217"/>
    </location>
</feature>
<reference evidence="3 4" key="1">
    <citation type="journal article" date="2019" name="Nat. Ecol. Evol.">
        <title>Megaphylogeny resolves global patterns of mushroom evolution.</title>
        <authorList>
            <person name="Varga T."/>
            <person name="Krizsan K."/>
            <person name="Foldi C."/>
            <person name="Dima B."/>
            <person name="Sanchez-Garcia M."/>
            <person name="Sanchez-Ramirez S."/>
            <person name="Szollosi G.J."/>
            <person name="Szarkandi J.G."/>
            <person name="Papp V."/>
            <person name="Albert L."/>
            <person name="Andreopoulos W."/>
            <person name="Angelini C."/>
            <person name="Antonin V."/>
            <person name="Barry K.W."/>
            <person name="Bougher N.L."/>
            <person name="Buchanan P."/>
            <person name="Buyck B."/>
            <person name="Bense V."/>
            <person name="Catcheside P."/>
            <person name="Chovatia M."/>
            <person name="Cooper J."/>
            <person name="Damon W."/>
            <person name="Desjardin D."/>
            <person name="Finy P."/>
            <person name="Geml J."/>
            <person name="Haridas S."/>
            <person name="Hughes K."/>
            <person name="Justo A."/>
            <person name="Karasinski D."/>
            <person name="Kautmanova I."/>
            <person name="Kiss B."/>
            <person name="Kocsube S."/>
            <person name="Kotiranta H."/>
            <person name="LaButti K.M."/>
            <person name="Lechner B.E."/>
            <person name="Liimatainen K."/>
            <person name="Lipzen A."/>
            <person name="Lukacs Z."/>
            <person name="Mihaltcheva S."/>
            <person name="Morgado L.N."/>
            <person name="Niskanen T."/>
            <person name="Noordeloos M.E."/>
            <person name="Ohm R.A."/>
            <person name="Ortiz-Santana B."/>
            <person name="Ovrebo C."/>
            <person name="Racz N."/>
            <person name="Riley R."/>
            <person name="Savchenko A."/>
            <person name="Shiryaev A."/>
            <person name="Soop K."/>
            <person name="Spirin V."/>
            <person name="Szebenyi C."/>
            <person name="Tomsovsky M."/>
            <person name="Tulloss R.E."/>
            <person name="Uehling J."/>
            <person name="Grigoriev I.V."/>
            <person name="Vagvolgyi C."/>
            <person name="Papp T."/>
            <person name="Martin F.M."/>
            <person name="Miettinen O."/>
            <person name="Hibbett D.S."/>
            <person name="Nagy L.G."/>
        </authorList>
    </citation>
    <scope>NUCLEOTIDE SEQUENCE [LARGE SCALE GENOMIC DNA]</scope>
    <source>
        <strain evidence="3 4">OMC1185</strain>
    </source>
</reference>
<sequence length="240" mass="24714">MFSLVSLVSFALALSRLSAVEAKSLTVVNSCSDRVWFHEVYGSFSQVYGVNAGASATLNQPPDNQGVAVNVYTGCSDDSATSCTTGGVTNNGGASPFIRAEATFVGNLVNYDISPLYGYNRAMKMTTGDGNCPAIQCTISSGCPVPGPDGSCYGPCCASADGCLGTNNCPFDSTPAYNHAYGAPGVNSDFYHNACPNAYAFPDDDCANYGHSPDLACNDNTDLTITLCPAGGSSNINACT</sequence>
<dbReference type="PANTHER" id="PTHR31048">
    <property type="entry name" value="OS03G0233200 PROTEIN"/>
    <property type="match status" value="1"/>
</dbReference>
<dbReference type="SMART" id="SM00205">
    <property type="entry name" value="THN"/>
    <property type="match status" value="1"/>
</dbReference>
<dbReference type="Gene3D" id="2.60.110.10">
    <property type="entry name" value="Thaumatin"/>
    <property type="match status" value="1"/>
</dbReference>
<dbReference type="EMBL" id="ML213521">
    <property type="protein sequence ID" value="TFK47987.1"/>
    <property type="molecule type" value="Genomic_DNA"/>
</dbReference>
<protein>
    <submittedName>
        <fullName evidence="3">Osmotin thaumatin-like protein</fullName>
    </submittedName>
</protein>
<feature type="chain" id="PRO_5022725941" evidence="2">
    <location>
        <begin position="23"/>
        <end position="240"/>
    </location>
</feature>
<feature type="disulfide bond" evidence="1">
    <location>
        <begin position="137"/>
        <end position="195"/>
    </location>
</feature>
<dbReference type="Pfam" id="PF00314">
    <property type="entry name" value="Thaumatin"/>
    <property type="match status" value="1"/>
</dbReference>
<dbReference type="PIRSF" id="PIRSF002703">
    <property type="entry name" value="Thaumatin"/>
    <property type="match status" value="1"/>
</dbReference>
<feature type="disulfide bond" evidence="1">
    <location>
        <begin position="31"/>
        <end position="228"/>
    </location>
</feature>
<gene>
    <name evidence="3" type="ORF">OE88DRAFT_584954</name>
</gene>
<evidence type="ECO:0000313" key="3">
    <source>
        <dbReference type="EMBL" id="TFK47987.1"/>
    </source>
</evidence>